<keyword evidence="2" id="KW-1185">Reference proteome</keyword>
<dbReference type="Proteomes" id="UP001168098">
    <property type="component" value="Unassembled WGS sequence"/>
</dbReference>
<sequence length="52" mass="6097">MESQEKEILLTTLKLISTDAYTEVYDVMTLKRSSQSYFIFSPVLRTLKKPRP</sequence>
<gene>
    <name evidence="1" type="ORF">PVL29_012710</name>
</gene>
<proteinExistence type="predicted"/>
<evidence type="ECO:0000313" key="1">
    <source>
        <dbReference type="EMBL" id="KAJ9690186.1"/>
    </source>
</evidence>
<organism evidence="1 2">
    <name type="scientific">Vitis rotundifolia</name>
    <name type="common">Muscadine grape</name>
    <dbReference type="NCBI Taxonomy" id="103349"/>
    <lineage>
        <taxon>Eukaryota</taxon>
        <taxon>Viridiplantae</taxon>
        <taxon>Streptophyta</taxon>
        <taxon>Embryophyta</taxon>
        <taxon>Tracheophyta</taxon>
        <taxon>Spermatophyta</taxon>
        <taxon>Magnoliopsida</taxon>
        <taxon>eudicotyledons</taxon>
        <taxon>Gunneridae</taxon>
        <taxon>Pentapetalae</taxon>
        <taxon>rosids</taxon>
        <taxon>Vitales</taxon>
        <taxon>Vitaceae</taxon>
        <taxon>Viteae</taxon>
        <taxon>Vitis</taxon>
    </lineage>
</organism>
<dbReference type="EMBL" id="JARBHA010000010">
    <property type="protein sequence ID" value="KAJ9690186.1"/>
    <property type="molecule type" value="Genomic_DNA"/>
</dbReference>
<accession>A0AA38ZJE9</accession>
<name>A0AA38ZJE9_VITRO</name>
<comment type="caution">
    <text evidence="1">The sequence shown here is derived from an EMBL/GenBank/DDBJ whole genome shotgun (WGS) entry which is preliminary data.</text>
</comment>
<dbReference type="AlphaFoldDB" id="A0AA38ZJE9"/>
<protein>
    <submittedName>
        <fullName evidence="1">Uncharacterized protein</fullName>
    </submittedName>
</protein>
<reference evidence="1 2" key="1">
    <citation type="journal article" date="2023" name="BMC Biotechnol.">
        <title>Vitis rotundifolia cv Carlos genome sequencing.</title>
        <authorList>
            <person name="Huff M."/>
            <person name="Hulse-Kemp A."/>
            <person name="Scheffler B."/>
            <person name="Youngblood R."/>
            <person name="Simpson S."/>
            <person name="Babiker E."/>
            <person name="Staton M."/>
        </authorList>
    </citation>
    <scope>NUCLEOTIDE SEQUENCE [LARGE SCALE GENOMIC DNA]</scope>
    <source>
        <tissue evidence="1">Leaf</tissue>
    </source>
</reference>
<evidence type="ECO:0000313" key="2">
    <source>
        <dbReference type="Proteomes" id="UP001168098"/>
    </source>
</evidence>